<organism evidence="2 3">
    <name type="scientific">Candidatus Kerfeldbacteria bacterium CG15_BIG_FIL_POST_REV_8_21_14_020_45_12</name>
    <dbReference type="NCBI Taxonomy" id="2014247"/>
    <lineage>
        <taxon>Bacteria</taxon>
        <taxon>Candidatus Kerfeldiibacteriota</taxon>
    </lineage>
</organism>
<evidence type="ECO:0000256" key="1">
    <source>
        <dbReference type="SAM" id="SignalP"/>
    </source>
</evidence>
<dbReference type="AlphaFoldDB" id="A0A2M7H333"/>
<dbReference type="Proteomes" id="UP000230292">
    <property type="component" value="Unassembled WGS sequence"/>
</dbReference>
<reference evidence="2 3" key="1">
    <citation type="submission" date="2017-09" db="EMBL/GenBank/DDBJ databases">
        <title>Depth-based differentiation of microbial function through sediment-hosted aquifers and enrichment of novel symbionts in the deep terrestrial subsurface.</title>
        <authorList>
            <person name="Probst A.J."/>
            <person name="Ladd B."/>
            <person name="Jarett J.K."/>
            <person name="Geller-Mcgrath D.E."/>
            <person name="Sieber C.M."/>
            <person name="Emerson J.B."/>
            <person name="Anantharaman K."/>
            <person name="Thomas B.C."/>
            <person name="Malmstrom R."/>
            <person name="Stieglmeier M."/>
            <person name="Klingl A."/>
            <person name="Woyke T."/>
            <person name="Ryan C.M."/>
            <person name="Banfield J.F."/>
        </authorList>
    </citation>
    <scope>NUCLEOTIDE SEQUENCE [LARGE SCALE GENOMIC DNA]</scope>
    <source>
        <strain evidence="2">CG15_BIG_FIL_POST_REV_8_21_14_020_45_12</strain>
    </source>
</reference>
<feature type="chain" id="PRO_5014876292" evidence="1">
    <location>
        <begin position="22"/>
        <end position="215"/>
    </location>
</feature>
<evidence type="ECO:0000313" key="2">
    <source>
        <dbReference type="EMBL" id="PIW36645.1"/>
    </source>
</evidence>
<accession>A0A2M7H333</accession>
<sequence>MKKVLLLTLGLGLGWPVVARAQDSSADDGLMLENIQLRLGLHGAYQLGDGQRRPVQLTTHLIVPNAASWSSPWLYGGVRFTLTERWSQDSEPALLQRWSMEVLGGVGTEPDSNTPAVSVRVQGSSSRFYLWGDLEYWPLLDNTVYGFLVAQAKVGSVQLGVESENRMPLSALEDRYVSVGPSVWVPVGDHVLLATTTYFTWEGGVFQRFYFHLMF</sequence>
<evidence type="ECO:0000313" key="3">
    <source>
        <dbReference type="Proteomes" id="UP000230292"/>
    </source>
</evidence>
<protein>
    <submittedName>
        <fullName evidence="2">Uncharacterized protein</fullName>
    </submittedName>
</protein>
<keyword evidence="1" id="KW-0732">Signal</keyword>
<name>A0A2M7H333_9BACT</name>
<feature type="signal peptide" evidence="1">
    <location>
        <begin position="1"/>
        <end position="21"/>
    </location>
</feature>
<dbReference type="EMBL" id="PFGC01000044">
    <property type="protein sequence ID" value="PIW36645.1"/>
    <property type="molecule type" value="Genomic_DNA"/>
</dbReference>
<proteinExistence type="predicted"/>
<comment type="caution">
    <text evidence="2">The sequence shown here is derived from an EMBL/GenBank/DDBJ whole genome shotgun (WGS) entry which is preliminary data.</text>
</comment>
<gene>
    <name evidence="2" type="ORF">COW24_04285</name>
</gene>